<reference evidence="4" key="1">
    <citation type="journal article" date="2015" name="Nature">
        <title>Complex archaea that bridge the gap between prokaryotes and eukaryotes.</title>
        <authorList>
            <person name="Spang A."/>
            <person name="Saw J.H."/>
            <person name="Jorgensen S.L."/>
            <person name="Zaremba-Niedzwiedzka K."/>
            <person name="Martijn J."/>
            <person name="Lind A.E."/>
            <person name="van Eijk R."/>
            <person name="Schleper C."/>
            <person name="Guy L."/>
            <person name="Ettema T.J."/>
        </authorList>
    </citation>
    <scope>NUCLEOTIDE SEQUENCE</scope>
</reference>
<dbReference type="InterPro" id="IPR029063">
    <property type="entry name" value="SAM-dependent_MTases_sf"/>
</dbReference>
<dbReference type="PRINTS" id="PR00508">
    <property type="entry name" value="S21N4MTFRASE"/>
</dbReference>
<evidence type="ECO:0000256" key="2">
    <source>
        <dbReference type="ARBA" id="ARBA00022679"/>
    </source>
</evidence>
<accession>A0A0F9K8E1</accession>
<name>A0A0F9K8E1_9ZZZZ</name>
<feature type="non-terminal residue" evidence="4">
    <location>
        <position position="1"/>
    </location>
</feature>
<dbReference type="GO" id="GO:0008170">
    <property type="term" value="F:N-methyltransferase activity"/>
    <property type="evidence" value="ECO:0007669"/>
    <property type="project" value="InterPro"/>
</dbReference>
<sequence>TWSHVTRDLPLSDVFDFPRVVGNSRQRRPWHPTQLHEGLVERCIRMSTIKGDRVLDPFAGTGTTLRVCKRLQRSCTLIENSEEYCGYLTIEHNLRIETI</sequence>
<dbReference type="EMBL" id="LAZR01014238">
    <property type="protein sequence ID" value="KKM18368.1"/>
    <property type="molecule type" value="Genomic_DNA"/>
</dbReference>
<gene>
    <name evidence="4" type="ORF">LCGC14_1666330</name>
</gene>
<feature type="domain" description="DNA methylase N-4/N-6" evidence="3">
    <location>
        <begin position="7"/>
        <end position="86"/>
    </location>
</feature>
<dbReference type="Pfam" id="PF01555">
    <property type="entry name" value="N6_N4_Mtase"/>
    <property type="match status" value="1"/>
</dbReference>
<dbReference type="AlphaFoldDB" id="A0A0F9K8E1"/>
<organism evidence="4">
    <name type="scientific">marine sediment metagenome</name>
    <dbReference type="NCBI Taxonomy" id="412755"/>
    <lineage>
        <taxon>unclassified sequences</taxon>
        <taxon>metagenomes</taxon>
        <taxon>ecological metagenomes</taxon>
    </lineage>
</organism>
<evidence type="ECO:0000259" key="3">
    <source>
        <dbReference type="Pfam" id="PF01555"/>
    </source>
</evidence>
<comment type="caution">
    <text evidence="4">The sequence shown here is derived from an EMBL/GenBank/DDBJ whole genome shotgun (WGS) entry which is preliminary data.</text>
</comment>
<dbReference type="GO" id="GO:0003677">
    <property type="term" value="F:DNA binding"/>
    <property type="evidence" value="ECO:0007669"/>
    <property type="project" value="InterPro"/>
</dbReference>
<protein>
    <recommendedName>
        <fullName evidence="3">DNA methylase N-4/N-6 domain-containing protein</fullName>
    </recommendedName>
</protein>
<keyword evidence="2" id="KW-0808">Transferase</keyword>
<dbReference type="InterPro" id="IPR002941">
    <property type="entry name" value="DNA_methylase_N4/N6"/>
</dbReference>
<keyword evidence="1" id="KW-0489">Methyltransferase</keyword>
<dbReference type="GO" id="GO:0032259">
    <property type="term" value="P:methylation"/>
    <property type="evidence" value="ECO:0007669"/>
    <property type="project" value="UniProtKB-KW"/>
</dbReference>
<dbReference type="SUPFAM" id="SSF53335">
    <property type="entry name" value="S-adenosyl-L-methionine-dependent methyltransferases"/>
    <property type="match status" value="1"/>
</dbReference>
<evidence type="ECO:0000256" key="1">
    <source>
        <dbReference type="ARBA" id="ARBA00022603"/>
    </source>
</evidence>
<evidence type="ECO:0000313" key="4">
    <source>
        <dbReference type="EMBL" id="KKM18368.1"/>
    </source>
</evidence>
<dbReference type="InterPro" id="IPR001091">
    <property type="entry name" value="RM_Methyltransferase"/>
</dbReference>
<proteinExistence type="predicted"/>
<dbReference type="Gene3D" id="3.40.50.150">
    <property type="entry name" value="Vaccinia Virus protein VP39"/>
    <property type="match status" value="1"/>
</dbReference>